<dbReference type="InterPro" id="IPR050889">
    <property type="entry name" value="Dendritic_Spine_Reg/Scaffold"/>
</dbReference>
<dbReference type="EMBL" id="QXGF01000151">
    <property type="protein sequence ID" value="KAE8945618.1"/>
    <property type="molecule type" value="Genomic_DNA"/>
</dbReference>
<evidence type="ECO:0000256" key="2">
    <source>
        <dbReference type="ARBA" id="ARBA00023043"/>
    </source>
</evidence>
<dbReference type="PANTHER" id="PTHR24166:SF48">
    <property type="entry name" value="PROTEIN VAPYRIN"/>
    <property type="match status" value="1"/>
</dbReference>
<comment type="caution">
    <text evidence="4">The sequence shown here is derived from an EMBL/GenBank/DDBJ whole genome shotgun (WGS) entry which is preliminary data.</text>
</comment>
<dbReference type="Proteomes" id="UP000488956">
    <property type="component" value="Unassembled WGS sequence"/>
</dbReference>
<gene>
    <name evidence="8" type="ORF">PF001_g3750</name>
    <name evidence="7" type="ORF">PF002_g5020</name>
    <name evidence="6" type="ORF">PF005_g4270</name>
    <name evidence="4" type="ORF">PF007_g4366</name>
    <name evidence="3" type="ORF">PF009_g4746</name>
    <name evidence="5" type="ORF">PF010_g3665</name>
</gene>
<evidence type="ECO:0000313" key="9">
    <source>
        <dbReference type="Proteomes" id="UP000429523"/>
    </source>
</evidence>
<evidence type="ECO:0000313" key="4">
    <source>
        <dbReference type="EMBL" id="KAE9130840.1"/>
    </source>
</evidence>
<evidence type="ECO:0000313" key="5">
    <source>
        <dbReference type="EMBL" id="KAE9130986.1"/>
    </source>
</evidence>
<evidence type="ECO:0000313" key="13">
    <source>
        <dbReference type="Proteomes" id="UP000441208"/>
    </source>
</evidence>
<evidence type="ECO:0000313" key="11">
    <source>
        <dbReference type="Proteomes" id="UP000437068"/>
    </source>
</evidence>
<keyword evidence="10" id="KW-1185">Reference proteome</keyword>
<dbReference type="SUPFAM" id="SSF48403">
    <property type="entry name" value="Ankyrin repeat"/>
    <property type="match status" value="1"/>
</dbReference>
<dbReference type="Proteomes" id="UP000440367">
    <property type="component" value="Unassembled WGS sequence"/>
</dbReference>
<dbReference type="EMBL" id="QXGE01000120">
    <property type="protein sequence ID" value="KAE9323824.1"/>
    <property type="molecule type" value="Genomic_DNA"/>
</dbReference>
<reference evidence="9 10" key="1">
    <citation type="submission" date="2018-08" db="EMBL/GenBank/DDBJ databases">
        <title>Genomic investigation of the strawberry pathogen Phytophthora fragariae indicates pathogenicity is determined by transcriptional variation in three key races.</title>
        <authorList>
            <person name="Adams T.M."/>
            <person name="Armitage A.D."/>
            <person name="Sobczyk M.K."/>
            <person name="Bates H.J."/>
            <person name="Dunwell J.M."/>
            <person name="Nellist C.F."/>
            <person name="Harrison R.J."/>
        </authorList>
    </citation>
    <scope>NUCLEOTIDE SEQUENCE [LARGE SCALE GENOMIC DNA]</scope>
    <source>
        <strain evidence="8 11">A4</strain>
        <strain evidence="7 12">BC-1</strain>
        <strain evidence="6 10">NOV-27</strain>
        <strain evidence="4 13">NOV-71</strain>
        <strain evidence="3 9">NOV-9</strain>
        <strain evidence="5 14">ONT-3</strain>
    </source>
</reference>
<dbReference type="Proteomes" id="UP000433483">
    <property type="component" value="Unassembled WGS sequence"/>
</dbReference>
<dbReference type="EMBL" id="QXGD01000159">
    <property type="protein sequence ID" value="KAE9250000.1"/>
    <property type="molecule type" value="Genomic_DNA"/>
</dbReference>
<accession>A0A6A3T6Z0</accession>
<name>A0A6A3T6Z0_9STRA</name>
<dbReference type="EMBL" id="QXGB01000136">
    <property type="protein sequence ID" value="KAE9228578.1"/>
    <property type="molecule type" value="Genomic_DNA"/>
</dbReference>
<proteinExistence type="predicted"/>
<evidence type="ECO:0000313" key="14">
    <source>
        <dbReference type="Proteomes" id="UP000488956"/>
    </source>
</evidence>
<dbReference type="OrthoDB" id="10249694at2759"/>
<evidence type="ECO:0000313" key="10">
    <source>
        <dbReference type="Proteomes" id="UP000433483"/>
    </source>
</evidence>
<evidence type="ECO:0000313" key="7">
    <source>
        <dbReference type="EMBL" id="KAE9250000.1"/>
    </source>
</evidence>
<dbReference type="PANTHER" id="PTHR24166">
    <property type="entry name" value="ROLLING PEBBLES, ISOFORM B"/>
    <property type="match status" value="1"/>
</dbReference>
<keyword evidence="2" id="KW-0040">ANK repeat</keyword>
<dbReference type="Pfam" id="PF12796">
    <property type="entry name" value="Ank_2"/>
    <property type="match status" value="1"/>
</dbReference>
<dbReference type="Pfam" id="PF00023">
    <property type="entry name" value="Ank"/>
    <property type="match status" value="1"/>
</dbReference>
<dbReference type="AlphaFoldDB" id="A0A6A3T6Z0"/>
<evidence type="ECO:0000313" key="6">
    <source>
        <dbReference type="EMBL" id="KAE9228578.1"/>
    </source>
</evidence>
<protein>
    <submittedName>
        <fullName evidence="4">Uncharacterized protein</fullName>
    </submittedName>
</protein>
<dbReference type="InterPro" id="IPR036770">
    <property type="entry name" value="Ankyrin_rpt-contain_sf"/>
</dbReference>
<keyword evidence="1" id="KW-0677">Repeat</keyword>
<evidence type="ECO:0000256" key="1">
    <source>
        <dbReference type="ARBA" id="ARBA00022737"/>
    </source>
</evidence>
<sequence length="188" mass="20257">METPQSLFEAARQGGIRHIRGMLAAGANVDAIDGDGITALMKAAGWGRIEIVEYLIGACTGDVNSTNVEALMKAAARGHTDVTMYLATLCGVDVNATDGDGDTVLLKATRSGCVAAIKYLVGERGVDVDTVNRMGVTALMKAATKEDFVEAKNMFFSRLREILRSRLQESKKYMVIREREPKGVLSDI</sequence>
<dbReference type="Proteomes" id="UP000441208">
    <property type="component" value="Unassembled WGS sequence"/>
</dbReference>
<dbReference type="Gene3D" id="1.25.40.20">
    <property type="entry name" value="Ankyrin repeat-containing domain"/>
    <property type="match status" value="1"/>
</dbReference>
<dbReference type="Proteomes" id="UP000437068">
    <property type="component" value="Unassembled WGS sequence"/>
</dbReference>
<dbReference type="EMBL" id="QXFZ01000138">
    <property type="protein sequence ID" value="KAE9130840.1"/>
    <property type="molecule type" value="Genomic_DNA"/>
</dbReference>
<dbReference type="EMBL" id="QXFX01000117">
    <property type="protein sequence ID" value="KAE9130986.1"/>
    <property type="molecule type" value="Genomic_DNA"/>
</dbReference>
<dbReference type="InterPro" id="IPR002110">
    <property type="entry name" value="Ankyrin_rpt"/>
</dbReference>
<evidence type="ECO:0000313" key="3">
    <source>
        <dbReference type="EMBL" id="KAE8945618.1"/>
    </source>
</evidence>
<evidence type="ECO:0000313" key="8">
    <source>
        <dbReference type="EMBL" id="KAE9323824.1"/>
    </source>
</evidence>
<dbReference type="SMART" id="SM00248">
    <property type="entry name" value="ANK"/>
    <property type="match status" value="4"/>
</dbReference>
<organism evidence="4 13">
    <name type="scientific">Phytophthora fragariae</name>
    <dbReference type="NCBI Taxonomy" id="53985"/>
    <lineage>
        <taxon>Eukaryota</taxon>
        <taxon>Sar</taxon>
        <taxon>Stramenopiles</taxon>
        <taxon>Oomycota</taxon>
        <taxon>Peronosporomycetes</taxon>
        <taxon>Peronosporales</taxon>
        <taxon>Peronosporaceae</taxon>
        <taxon>Phytophthora</taxon>
    </lineage>
</organism>
<dbReference type="Proteomes" id="UP000429523">
    <property type="component" value="Unassembled WGS sequence"/>
</dbReference>
<evidence type="ECO:0000313" key="12">
    <source>
        <dbReference type="Proteomes" id="UP000440367"/>
    </source>
</evidence>